<dbReference type="GO" id="GO:0016787">
    <property type="term" value="F:hydrolase activity"/>
    <property type="evidence" value="ECO:0007669"/>
    <property type="project" value="UniProtKB-UniRule"/>
</dbReference>
<dbReference type="InterPro" id="IPR000212">
    <property type="entry name" value="DNA_helicase_UvrD/REP"/>
</dbReference>
<dbReference type="PROSITE" id="PS51198">
    <property type="entry name" value="UVRD_HELICASE_ATP_BIND"/>
    <property type="match status" value="1"/>
</dbReference>
<proteinExistence type="predicted"/>
<dbReference type="AlphaFoldDB" id="A0A5C6V8H1"/>
<gene>
    <name evidence="7" type="ORF">FRZ40_43475</name>
</gene>
<keyword evidence="3 5" id="KW-0347">Helicase</keyword>
<dbReference type="Proteomes" id="UP000321776">
    <property type="component" value="Unassembled WGS sequence"/>
</dbReference>
<dbReference type="GO" id="GO:0003677">
    <property type="term" value="F:DNA binding"/>
    <property type="evidence" value="ECO:0007669"/>
    <property type="project" value="InterPro"/>
</dbReference>
<protein>
    <submittedName>
        <fullName evidence="7">ATP-dependent helicase</fullName>
    </submittedName>
</protein>
<evidence type="ECO:0000313" key="8">
    <source>
        <dbReference type="Proteomes" id="UP000321776"/>
    </source>
</evidence>
<dbReference type="Gene3D" id="3.40.50.300">
    <property type="entry name" value="P-loop containing nucleotide triphosphate hydrolases"/>
    <property type="match status" value="2"/>
</dbReference>
<sequence length="616" mass="69153">MVHLTKGQHHVMRTDGHLLVVGGPGSGKTSVAILKAAKVSGSELAAGQNILFVSFARTSLARVEAAIEREHKMAMEEKRRLDFETYHSFFWRIVKDHGHLIGLPRRIDVLTPPAEAIALSDTRARFPGRKLTDGQIEAKRLAEERERARLAMDEGRVCFDLFATYAGDILCTSECVSRLVAEMYPVVILDEFQDINSAQWRVIRELGRRCRLMALGDPGQRIYDEIGADPGRLDQFRNVFNPVNVDLMFDNHRSCGTEIGTYGDDLLTGRIHQKIYEGVTIRYFEPYMAPATAMLVTATCAAQQRLVNRGSKDWSVAILVPTNKMTQLVSHALRLPRLGVPEMFHNAVVEMEAAILAADVIALLMQPASSPRHFAQFMDLLSHYYLGKGGDEPRHEAFNEAARLRKAYEELFVAQTNGKTIRKNSIIVNVLAVYDQVCALKLTGDPDADWRAVRSVLEGGACRRLSEVAEDARSISLFQPGTHLHQTLSHDWRNNGGYRNALEIAREAFMRQHFSTDAKPESGIIVMNMDKAKGKEFDEVIIFEGWPVRRKGLSPFNGDRIVRLNVRENINEKARQSLRVGVTRAKHHVTILTPRTDPCILLATGSIERNLKQVET</sequence>
<reference evidence="7 8" key="1">
    <citation type="journal article" date="2018" name="Int. J. Syst. Evol. Microbiol.">
        <title>Paraburkholderia azotifigens sp. nov., a nitrogen-fixing bacterium isolated from paddy soil.</title>
        <authorList>
            <person name="Choi G.M."/>
            <person name="Im W.T."/>
        </authorList>
    </citation>
    <scope>NUCLEOTIDE SEQUENCE [LARGE SCALE GENOMIC DNA]</scope>
    <source>
        <strain evidence="7 8">NF 2-5-3</strain>
    </source>
</reference>
<organism evidence="7 8">
    <name type="scientific">Paraburkholderia azotifigens</name>
    <dbReference type="NCBI Taxonomy" id="2057004"/>
    <lineage>
        <taxon>Bacteria</taxon>
        <taxon>Pseudomonadati</taxon>
        <taxon>Pseudomonadota</taxon>
        <taxon>Betaproteobacteria</taxon>
        <taxon>Burkholderiales</taxon>
        <taxon>Burkholderiaceae</taxon>
        <taxon>Paraburkholderia</taxon>
    </lineage>
</organism>
<keyword evidence="4 5" id="KW-0067">ATP-binding</keyword>
<dbReference type="GO" id="GO:0005524">
    <property type="term" value="F:ATP binding"/>
    <property type="evidence" value="ECO:0007669"/>
    <property type="project" value="UniProtKB-UniRule"/>
</dbReference>
<dbReference type="InterPro" id="IPR027417">
    <property type="entry name" value="P-loop_NTPase"/>
</dbReference>
<dbReference type="PANTHER" id="PTHR11070">
    <property type="entry name" value="UVRD / RECB / PCRA DNA HELICASE FAMILY MEMBER"/>
    <property type="match status" value="1"/>
</dbReference>
<evidence type="ECO:0000259" key="6">
    <source>
        <dbReference type="PROSITE" id="PS51198"/>
    </source>
</evidence>
<dbReference type="EMBL" id="VOQS01000005">
    <property type="protein sequence ID" value="TXC81054.1"/>
    <property type="molecule type" value="Genomic_DNA"/>
</dbReference>
<feature type="binding site" evidence="5">
    <location>
        <begin position="22"/>
        <end position="29"/>
    </location>
    <ligand>
        <name>ATP</name>
        <dbReference type="ChEBI" id="CHEBI:30616"/>
    </ligand>
</feature>
<keyword evidence="2 5" id="KW-0378">Hydrolase</keyword>
<accession>A0A5C6V8H1</accession>
<dbReference type="SUPFAM" id="SSF52540">
    <property type="entry name" value="P-loop containing nucleoside triphosphate hydrolases"/>
    <property type="match status" value="1"/>
</dbReference>
<evidence type="ECO:0000313" key="7">
    <source>
        <dbReference type="EMBL" id="TXC81054.1"/>
    </source>
</evidence>
<dbReference type="GO" id="GO:0003678">
    <property type="term" value="F:DNA helicase activity"/>
    <property type="evidence" value="ECO:0007669"/>
    <property type="project" value="InterPro"/>
</dbReference>
<dbReference type="InterPro" id="IPR014016">
    <property type="entry name" value="UvrD-like_ATP-bd"/>
</dbReference>
<feature type="domain" description="UvrD-like helicase ATP-binding" evidence="6">
    <location>
        <begin position="1"/>
        <end position="255"/>
    </location>
</feature>
<evidence type="ECO:0000256" key="2">
    <source>
        <dbReference type="ARBA" id="ARBA00022801"/>
    </source>
</evidence>
<evidence type="ECO:0000256" key="5">
    <source>
        <dbReference type="PROSITE-ProRule" id="PRU00560"/>
    </source>
</evidence>
<comment type="caution">
    <text evidence="7">The sequence shown here is derived from an EMBL/GenBank/DDBJ whole genome shotgun (WGS) entry which is preliminary data.</text>
</comment>
<name>A0A5C6V8H1_9BURK</name>
<evidence type="ECO:0000256" key="3">
    <source>
        <dbReference type="ARBA" id="ARBA00022806"/>
    </source>
</evidence>
<evidence type="ECO:0000256" key="1">
    <source>
        <dbReference type="ARBA" id="ARBA00022741"/>
    </source>
</evidence>
<keyword evidence="1 5" id="KW-0547">Nucleotide-binding</keyword>
<dbReference type="Pfam" id="PF13245">
    <property type="entry name" value="AAA_19"/>
    <property type="match status" value="1"/>
</dbReference>
<evidence type="ECO:0000256" key="4">
    <source>
        <dbReference type="ARBA" id="ARBA00022840"/>
    </source>
</evidence>